<protein>
    <recommendedName>
        <fullName evidence="1">TIR domain-containing protein</fullName>
    </recommendedName>
</protein>
<dbReference type="Pfam" id="PF14559">
    <property type="entry name" value="TPR_19"/>
    <property type="match status" value="1"/>
</dbReference>
<name>A0A2V1JX78_9BURK</name>
<evidence type="ECO:0000259" key="1">
    <source>
        <dbReference type="Pfam" id="PF13676"/>
    </source>
</evidence>
<dbReference type="EMBL" id="QETA01000006">
    <property type="protein sequence ID" value="PWF21823.1"/>
    <property type="molecule type" value="Genomic_DNA"/>
</dbReference>
<dbReference type="InterPro" id="IPR011990">
    <property type="entry name" value="TPR-like_helical_dom_sf"/>
</dbReference>
<dbReference type="Gene3D" id="1.25.40.10">
    <property type="entry name" value="Tetratricopeptide repeat domain"/>
    <property type="match status" value="1"/>
</dbReference>
<accession>A0A2V1JX78</accession>
<sequence>MKIFLSHSSSDKDIVSNVYRELGPGICHYDVATFDPCGFLPDQIYSALNESTHFILFASERALASEWVGGELKVAFINWMRNRIATAMVFLLRGGQRSAVPDWLQNYVITEHPSPAHIACRILSEYDNWQNKEAPSAPFYRADELKAIEKALTVEAAKMPACLLISGPDGMGRKDLINQLFSRQFRNIPSRKMLIYTESFESDVDLFKSIKGLVGLTTARDLAASMEDYGKKPLNQRICELADLIISTCGSGQVLVVEAADSILNDSGELNTWVQKLIEAMPSGSYPLINIVTGRKPNFINSSVSEKTATCHLEPMPEDESSLLFAWWISNLGVVLPSYTAEIVLEQVSGNPALIASAARLLKTLPDTSDMKSIRKYVFSDLERNASKLVRSIADDSISKLILTFVADCGHIAASDIFETLSQVMQCQREEIRNAYILLQSYGLLQTDATSVKVPNFLSRTARAFGKTPPTDSDLRRCWIALTASVERISFDTETNIALLNEACMLKLKEGTNFIPGIESLILPSQCLRTAKRLYDSNAYDKAYQLCVRAYQSRLALTDDGAIEALRYRGMSAARLNKQDLMAETLALFSEYGGNKRAKRISEFVRGFNSRLAGQFDDALKHMEYALELRGDDDIHILRELAYLYLATNHPDKAKTFITKAKSRAKNNSYITELQVLIELAFGKGYVIHNATSIQGLIDELENMGVSIGGVSAFRSKVRYLFTRGDVSEARTAFNSSPKWGQGISSVGSRLLEAQILMAEKRFQDAFNILVGLRKRVLSSAESQRRSTLPLIVELLIQAASGISISSGVSEFAQNRKYMPKKVEMKTKEELKEQAAFSRYQLSANERTVLEQ</sequence>
<dbReference type="Gene3D" id="3.40.50.10140">
    <property type="entry name" value="Toll/interleukin-1 receptor homology (TIR) domain"/>
    <property type="match status" value="1"/>
</dbReference>
<organism evidence="2 3">
    <name type="scientific">Corticimicrobacter populi</name>
    <dbReference type="NCBI Taxonomy" id="2175229"/>
    <lineage>
        <taxon>Bacteria</taxon>
        <taxon>Pseudomonadati</taxon>
        <taxon>Pseudomonadota</taxon>
        <taxon>Betaproteobacteria</taxon>
        <taxon>Burkholderiales</taxon>
        <taxon>Alcaligenaceae</taxon>
        <taxon>Corticimicrobacter</taxon>
    </lineage>
</organism>
<comment type="caution">
    <text evidence="2">The sequence shown here is derived from an EMBL/GenBank/DDBJ whole genome shotgun (WGS) entry which is preliminary data.</text>
</comment>
<dbReference type="SUPFAM" id="SSF52540">
    <property type="entry name" value="P-loop containing nucleoside triphosphate hydrolases"/>
    <property type="match status" value="1"/>
</dbReference>
<gene>
    <name evidence="2" type="ORF">DD235_13555</name>
</gene>
<dbReference type="Proteomes" id="UP000245212">
    <property type="component" value="Unassembled WGS sequence"/>
</dbReference>
<dbReference type="InterPro" id="IPR035897">
    <property type="entry name" value="Toll_tir_struct_dom_sf"/>
</dbReference>
<dbReference type="SUPFAM" id="SSF48452">
    <property type="entry name" value="TPR-like"/>
    <property type="match status" value="1"/>
</dbReference>
<feature type="domain" description="TIR" evidence="1">
    <location>
        <begin position="3"/>
        <end position="82"/>
    </location>
</feature>
<dbReference type="InterPro" id="IPR027417">
    <property type="entry name" value="P-loop_NTPase"/>
</dbReference>
<dbReference type="Pfam" id="PF13676">
    <property type="entry name" value="TIR_2"/>
    <property type="match status" value="1"/>
</dbReference>
<keyword evidence="3" id="KW-1185">Reference proteome</keyword>
<evidence type="ECO:0000313" key="2">
    <source>
        <dbReference type="EMBL" id="PWF21823.1"/>
    </source>
</evidence>
<dbReference type="GO" id="GO:0007165">
    <property type="term" value="P:signal transduction"/>
    <property type="evidence" value="ECO:0007669"/>
    <property type="project" value="InterPro"/>
</dbReference>
<dbReference type="InterPro" id="IPR000157">
    <property type="entry name" value="TIR_dom"/>
</dbReference>
<dbReference type="RefSeq" id="WP_109062639.1">
    <property type="nucleotide sequence ID" value="NZ_QETA01000006.1"/>
</dbReference>
<reference evidence="3" key="1">
    <citation type="submission" date="2018-05" db="EMBL/GenBank/DDBJ databases">
        <authorList>
            <person name="Li Y."/>
        </authorList>
    </citation>
    <scope>NUCLEOTIDE SEQUENCE [LARGE SCALE GENOMIC DNA]</scope>
    <source>
        <strain evidence="3">3d-2-2</strain>
    </source>
</reference>
<proteinExistence type="predicted"/>
<dbReference type="AlphaFoldDB" id="A0A2V1JX78"/>
<evidence type="ECO:0000313" key="3">
    <source>
        <dbReference type="Proteomes" id="UP000245212"/>
    </source>
</evidence>
<dbReference type="SUPFAM" id="SSF52200">
    <property type="entry name" value="Toll/Interleukin receptor TIR domain"/>
    <property type="match status" value="1"/>
</dbReference>